<proteinExistence type="predicted"/>
<dbReference type="InterPro" id="IPR029526">
    <property type="entry name" value="PGBD"/>
</dbReference>
<evidence type="ECO:0000313" key="3">
    <source>
        <dbReference type="Proteomes" id="UP001283361"/>
    </source>
</evidence>
<dbReference type="Pfam" id="PF13843">
    <property type="entry name" value="DDE_Tnp_1_7"/>
    <property type="match status" value="1"/>
</dbReference>
<accession>A0AAE1CWK6</accession>
<dbReference type="PANTHER" id="PTHR46599:SF3">
    <property type="entry name" value="PIGGYBAC TRANSPOSABLE ELEMENT-DERIVED PROTEIN 4"/>
    <property type="match status" value="1"/>
</dbReference>
<evidence type="ECO:0000259" key="1">
    <source>
        <dbReference type="Pfam" id="PF13843"/>
    </source>
</evidence>
<sequence>MPSPRTPPVENDSGSDIDVDADFEIIGASSVSAPRALFDAENDDVAHREVAEPIVDDGWATPPPDFVPSIPEFTADAGIQLPYDNFSPADFASLFFTRDFWTLLVEETNRMGDQFDEARPQLGNRSIFHGWEPVDIPEMRKFIGIILLSGLVHKSQMRSFWTSDPLTSTPAFSALMKRDRFEQIMKFFHFNNNKNEPPHTANERDRLYKIRPLLEQLSNSFQNAFTPEKEICIDESLMLYKGRVIFRQYMPLKRARFGIKIFCLTDKNGYLHSFSVYTDKQDPLYNVDSLVPQDAVNLSLTAKTTLALMGPFLDKGYHLYIDNWYTSVALIEYLHQRKTLVTGTARCDRVPKALKNLPVAKGQTASLCKGPLLAQKFSDKKMVYMMTTGHTARTMPRARRGGTEQALPVSIDSYNKHMGGVDRLDQLIEPYDCTRKTVKWYRKLAVHFIQLTVLNAWNLHRYSGGKLAVIGYQRLLKRGHRSAAESAPRRALGETFVTNCPDCPSKPGLCLQHCFRAYHTLECYWE</sequence>
<name>A0AAE1CWK6_9GAST</name>
<feature type="domain" description="PiggyBac transposable element-derived protein" evidence="1">
    <location>
        <begin position="87"/>
        <end position="457"/>
    </location>
</feature>
<protein>
    <recommendedName>
        <fullName evidence="1">PiggyBac transposable element-derived protein domain-containing protein</fullName>
    </recommendedName>
</protein>
<dbReference type="AlphaFoldDB" id="A0AAE1CWK6"/>
<comment type="caution">
    <text evidence="2">The sequence shown here is derived from an EMBL/GenBank/DDBJ whole genome shotgun (WGS) entry which is preliminary data.</text>
</comment>
<gene>
    <name evidence="2" type="ORF">RRG08_005265</name>
</gene>
<organism evidence="2 3">
    <name type="scientific">Elysia crispata</name>
    <name type="common">lettuce slug</name>
    <dbReference type="NCBI Taxonomy" id="231223"/>
    <lineage>
        <taxon>Eukaryota</taxon>
        <taxon>Metazoa</taxon>
        <taxon>Spiralia</taxon>
        <taxon>Lophotrochozoa</taxon>
        <taxon>Mollusca</taxon>
        <taxon>Gastropoda</taxon>
        <taxon>Heterobranchia</taxon>
        <taxon>Euthyneura</taxon>
        <taxon>Panpulmonata</taxon>
        <taxon>Sacoglossa</taxon>
        <taxon>Placobranchoidea</taxon>
        <taxon>Plakobranchidae</taxon>
        <taxon>Elysia</taxon>
    </lineage>
</organism>
<dbReference type="PANTHER" id="PTHR46599">
    <property type="entry name" value="PIGGYBAC TRANSPOSABLE ELEMENT-DERIVED PROTEIN 4"/>
    <property type="match status" value="1"/>
</dbReference>
<keyword evidence="3" id="KW-1185">Reference proteome</keyword>
<evidence type="ECO:0000313" key="2">
    <source>
        <dbReference type="EMBL" id="KAK3739993.1"/>
    </source>
</evidence>
<dbReference type="EMBL" id="JAWDGP010006494">
    <property type="protein sequence ID" value="KAK3739993.1"/>
    <property type="molecule type" value="Genomic_DNA"/>
</dbReference>
<reference evidence="2" key="1">
    <citation type="journal article" date="2023" name="G3 (Bethesda)">
        <title>A reference genome for the long-term kleptoplast-retaining sea slug Elysia crispata morphotype clarki.</title>
        <authorList>
            <person name="Eastman K.E."/>
            <person name="Pendleton A.L."/>
            <person name="Shaikh M.A."/>
            <person name="Suttiyut T."/>
            <person name="Ogas R."/>
            <person name="Tomko P."/>
            <person name="Gavelis G."/>
            <person name="Widhalm J.R."/>
            <person name="Wisecaver J.H."/>
        </authorList>
    </citation>
    <scope>NUCLEOTIDE SEQUENCE</scope>
    <source>
        <strain evidence="2">ECLA1</strain>
    </source>
</reference>
<dbReference type="Proteomes" id="UP001283361">
    <property type="component" value="Unassembled WGS sequence"/>
</dbReference>